<keyword evidence="3" id="KW-1185">Reference proteome</keyword>
<evidence type="ECO:0000313" key="3">
    <source>
        <dbReference type="Proteomes" id="UP001485043"/>
    </source>
</evidence>
<gene>
    <name evidence="2" type="ORF">WJX84_012178</name>
</gene>
<name>A0AAW1SCV3_9CHLO</name>
<dbReference type="Proteomes" id="UP001485043">
    <property type="component" value="Unassembled WGS sequence"/>
</dbReference>
<feature type="transmembrane region" description="Helical" evidence="1">
    <location>
        <begin position="88"/>
        <end position="110"/>
    </location>
</feature>
<reference evidence="2 3" key="1">
    <citation type="journal article" date="2024" name="Nat. Commun.">
        <title>Phylogenomics reveals the evolutionary origins of lichenization in chlorophyte algae.</title>
        <authorList>
            <person name="Puginier C."/>
            <person name="Libourel C."/>
            <person name="Otte J."/>
            <person name="Skaloud P."/>
            <person name="Haon M."/>
            <person name="Grisel S."/>
            <person name="Petersen M."/>
            <person name="Berrin J.G."/>
            <person name="Delaux P.M."/>
            <person name="Dal Grande F."/>
            <person name="Keller J."/>
        </authorList>
    </citation>
    <scope>NUCLEOTIDE SEQUENCE [LARGE SCALE GENOMIC DNA]</scope>
    <source>
        <strain evidence="2 3">SAG 2523</strain>
    </source>
</reference>
<evidence type="ECO:0000256" key="1">
    <source>
        <dbReference type="SAM" id="Phobius"/>
    </source>
</evidence>
<evidence type="ECO:0000313" key="2">
    <source>
        <dbReference type="EMBL" id="KAK9843386.1"/>
    </source>
</evidence>
<proteinExistence type="predicted"/>
<dbReference type="AlphaFoldDB" id="A0AAW1SCV3"/>
<sequence>MEMSSRGASAGPLHTILAPLAIQCGIQQGDLCWTPQQPLPGTSGHPACRLWSPRLAFSSLAPAGPLNTLPGTSGDSARRTAGWPQLELLYYFVFSGPLVTLLGASNHWAWGPAAWPLVGLKPTLQSAKPTHVGRVQQAIEAAMQQG</sequence>
<accession>A0AAW1SCV3</accession>
<dbReference type="EMBL" id="JALJOV010001694">
    <property type="protein sequence ID" value="KAK9843386.1"/>
    <property type="molecule type" value="Genomic_DNA"/>
</dbReference>
<comment type="caution">
    <text evidence="2">The sequence shown here is derived from an EMBL/GenBank/DDBJ whole genome shotgun (WGS) entry which is preliminary data.</text>
</comment>
<keyword evidence="1" id="KW-0472">Membrane</keyword>
<organism evidence="2 3">
    <name type="scientific">Apatococcus fuscideae</name>
    <dbReference type="NCBI Taxonomy" id="2026836"/>
    <lineage>
        <taxon>Eukaryota</taxon>
        <taxon>Viridiplantae</taxon>
        <taxon>Chlorophyta</taxon>
        <taxon>core chlorophytes</taxon>
        <taxon>Trebouxiophyceae</taxon>
        <taxon>Chlorellales</taxon>
        <taxon>Chlorellaceae</taxon>
        <taxon>Apatococcus</taxon>
    </lineage>
</organism>
<protein>
    <submittedName>
        <fullName evidence="2">Uncharacterized protein</fullName>
    </submittedName>
</protein>
<keyword evidence="1" id="KW-1133">Transmembrane helix</keyword>
<keyword evidence="1" id="KW-0812">Transmembrane</keyword>